<dbReference type="InterPro" id="IPR036864">
    <property type="entry name" value="Zn2-C6_fun-type_DNA-bd_sf"/>
</dbReference>
<dbReference type="GO" id="GO:0000978">
    <property type="term" value="F:RNA polymerase II cis-regulatory region sequence-specific DNA binding"/>
    <property type="evidence" value="ECO:0007669"/>
    <property type="project" value="InterPro"/>
</dbReference>
<proteinExistence type="predicted"/>
<dbReference type="GO" id="GO:0000785">
    <property type="term" value="C:chromatin"/>
    <property type="evidence" value="ECO:0007669"/>
    <property type="project" value="TreeGrafter"/>
</dbReference>
<dbReference type="Gene3D" id="3.30.160.60">
    <property type="entry name" value="Classic Zinc Finger"/>
    <property type="match status" value="2"/>
</dbReference>
<evidence type="ECO:0000256" key="7">
    <source>
        <dbReference type="ARBA" id="ARBA00023125"/>
    </source>
</evidence>
<dbReference type="SMART" id="SM00066">
    <property type="entry name" value="GAL4"/>
    <property type="match status" value="1"/>
</dbReference>
<evidence type="ECO:0000313" key="13">
    <source>
        <dbReference type="Proteomes" id="UP000184188"/>
    </source>
</evidence>
<dbReference type="GeneID" id="34614037"/>
<dbReference type="SUPFAM" id="SSF57701">
    <property type="entry name" value="Zn2/Cys6 DNA-binding domain"/>
    <property type="match status" value="1"/>
</dbReference>
<dbReference type="InterPro" id="IPR051059">
    <property type="entry name" value="VerF-like"/>
</dbReference>
<dbReference type="InterPro" id="IPR007219">
    <property type="entry name" value="XnlR_reg_dom"/>
</dbReference>
<dbReference type="Pfam" id="PF00172">
    <property type="entry name" value="Zn_clus"/>
    <property type="match status" value="1"/>
</dbReference>
<evidence type="ECO:0000256" key="1">
    <source>
        <dbReference type="ARBA" id="ARBA00004123"/>
    </source>
</evidence>
<dbReference type="Pfam" id="PF04082">
    <property type="entry name" value="Fungal_trans"/>
    <property type="match status" value="1"/>
</dbReference>
<evidence type="ECO:0000313" key="12">
    <source>
        <dbReference type="EMBL" id="OJJ42562.1"/>
    </source>
</evidence>
<name>A0A1L9S5X3_9EURO</name>
<dbReference type="InterPro" id="IPR001138">
    <property type="entry name" value="Zn2Cys6_DnaBD"/>
</dbReference>
<comment type="subcellular location">
    <subcellularLocation>
        <location evidence="1">Nucleus</location>
    </subcellularLocation>
</comment>
<dbReference type="EMBL" id="KV878358">
    <property type="protein sequence ID" value="OJJ42562.1"/>
    <property type="molecule type" value="Genomic_DNA"/>
</dbReference>
<feature type="domain" description="C2H2-type" evidence="11">
    <location>
        <begin position="32"/>
        <end position="59"/>
    </location>
</feature>
<dbReference type="OrthoDB" id="10261408at2759"/>
<dbReference type="InterPro" id="IPR036236">
    <property type="entry name" value="Znf_C2H2_sf"/>
</dbReference>
<dbReference type="GO" id="GO:0000981">
    <property type="term" value="F:DNA-binding transcription factor activity, RNA polymerase II-specific"/>
    <property type="evidence" value="ECO:0007669"/>
    <property type="project" value="InterPro"/>
</dbReference>
<dbReference type="PANTHER" id="PTHR40626">
    <property type="entry name" value="MIP31509P"/>
    <property type="match status" value="1"/>
</dbReference>
<keyword evidence="8" id="KW-0804">Transcription</keyword>
<keyword evidence="7" id="KW-0238">DNA-binding</keyword>
<accession>A0A1L9S5X3</accession>
<keyword evidence="5" id="KW-0862">Zinc</keyword>
<dbReference type="PANTHER" id="PTHR40626:SF11">
    <property type="entry name" value="ZINC FINGER PROTEIN YPR022C"/>
    <property type="match status" value="1"/>
</dbReference>
<sequence length="542" mass="61508">MSLDRHACHCGKSFARKEHLTRHQATHEQLAYGCEVCQRRFSRKELLRRHAAVHELNYTRAVVSCNACHANKTKCSGGPRCSLCARRGINCTFQRGTTESASSFPARDEWLLNLSIIPSKQIYPGDLEALSPGMEAIHQVLVAEKPSSLEEAIQESDEWREWRTRCMETYFQCFHLRWPILNAPSFDLTTASLSLTASVCVIGTQLQKDSRSTERLWADQVHDLLLEQLLRALIDPGLMPQGQAWPIDLFQAVLLTLVFSLYRTDESVLSSAMLLRATFISRLREIGAFNAEQLVTHLQTHFSGTYAPYTLSMREKFRRLLALTYQFDAYFALAYGQPPILHRQEVRVHLPTTFALWNAHGLDIFAQRLPEEPAGRSGFLISEMTQAPSSFAASQLLVEDIILGLCGIVQSIWIFRHEEHHHTLQKALLIDTLEIWKSELGRINDLAKTETITSDVAKYLLLAYRGEDESIPAILKRITSLVQDGMVLSLYLEMYLQQNDEGLDGFRSALRMHMNDSMQSFSPLIRHALAMAERTQGSITSD</sequence>
<evidence type="ECO:0000256" key="10">
    <source>
        <dbReference type="PROSITE-ProRule" id="PRU00042"/>
    </source>
</evidence>
<evidence type="ECO:0000256" key="6">
    <source>
        <dbReference type="ARBA" id="ARBA00023015"/>
    </source>
</evidence>
<gene>
    <name evidence="12" type="ORF">ASPZODRAFT_20332</name>
</gene>
<dbReference type="VEuPathDB" id="FungiDB:ASPZODRAFT_20332"/>
<dbReference type="InterPro" id="IPR013087">
    <property type="entry name" value="Znf_C2H2_type"/>
</dbReference>
<dbReference type="Pfam" id="PF00096">
    <property type="entry name" value="zf-C2H2"/>
    <property type="match status" value="2"/>
</dbReference>
<dbReference type="CDD" id="cd00067">
    <property type="entry name" value="GAL4"/>
    <property type="match status" value="1"/>
</dbReference>
<keyword evidence="2" id="KW-0479">Metal-binding</keyword>
<dbReference type="PROSITE" id="PS00028">
    <property type="entry name" value="ZINC_FINGER_C2H2_1"/>
    <property type="match status" value="1"/>
</dbReference>
<keyword evidence="13" id="KW-1185">Reference proteome</keyword>
<dbReference type="PROSITE" id="PS00463">
    <property type="entry name" value="ZN2_CY6_FUNGAL_1"/>
    <property type="match status" value="1"/>
</dbReference>
<keyword evidence="9" id="KW-0539">Nucleus</keyword>
<evidence type="ECO:0000256" key="4">
    <source>
        <dbReference type="ARBA" id="ARBA00022771"/>
    </source>
</evidence>
<evidence type="ECO:0000256" key="8">
    <source>
        <dbReference type="ARBA" id="ARBA00023163"/>
    </source>
</evidence>
<dbReference type="SMART" id="SM00355">
    <property type="entry name" value="ZnF_C2H2"/>
    <property type="match status" value="2"/>
</dbReference>
<keyword evidence="4 10" id="KW-0863">Zinc-finger</keyword>
<dbReference type="GO" id="GO:0006351">
    <property type="term" value="P:DNA-templated transcription"/>
    <property type="evidence" value="ECO:0007669"/>
    <property type="project" value="InterPro"/>
</dbReference>
<dbReference type="GO" id="GO:0005634">
    <property type="term" value="C:nucleus"/>
    <property type="evidence" value="ECO:0007669"/>
    <property type="project" value="UniProtKB-SubCell"/>
</dbReference>
<dbReference type="CDD" id="cd12148">
    <property type="entry name" value="fungal_TF_MHR"/>
    <property type="match status" value="1"/>
</dbReference>
<evidence type="ECO:0000256" key="9">
    <source>
        <dbReference type="ARBA" id="ARBA00023242"/>
    </source>
</evidence>
<dbReference type="PROSITE" id="PS50157">
    <property type="entry name" value="ZINC_FINGER_C2H2_2"/>
    <property type="match status" value="2"/>
</dbReference>
<evidence type="ECO:0000256" key="5">
    <source>
        <dbReference type="ARBA" id="ARBA00022833"/>
    </source>
</evidence>
<evidence type="ECO:0000256" key="2">
    <source>
        <dbReference type="ARBA" id="ARBA00022723"/>
    </source>
</evidence>
<dbReference type="AlphaFoldDB" id="A0A1L9S5X3"/>
<dbReference type="RefSeq" id="XP_022577072.1">
    <property type="nucleotide sequence ID" value="XM_022727573.1"/>
</dbReference>
<dbReference type="STRING" id="1073090.A0A1L9S5X3"/>
<reference evidence="13" key="1">
    <citation type="journal article" date="2017" name="Genome Biol.">
        <title>Comparative genomics reveals high biological diversity and specific adaptations in the industrially and medically important fungal genus Aspergillus.</title>
        <authorList>
            <person name="de Vries R.P."/>
            <person name="Riley R."/>
            <person name="Wiebenga A."/>
            <person name="Aguilar-Osorio G."/>
            <person name="Amillis S."/>
            <person name="Uchima C.A."/>
            <person name="Anderluh G."/>
            <person name="Asadollahi M."/>
            <person name="Askin M."/>
            <person name="Barry K."/>
            <person name="Battaglia E."/>
            <person name="Bayram O."/>
            <person name="Benocci T."/>
            <person name="Braus-Stromeyer S.A."/>
            <person name="Caldana C."/>
            <person name="Canovas D."/>
            <person name="Cerqueira G.C."/>
            <person name="Chen F."/>
            <person name="Chen W."/>
            <person name="Choi C."/>
            <person name="Clum A."/>
            <person name="Dos Santos R.A."/>
            <person name="Damasio A.R."/>
            <person name="Diallinas G."/>
            <person name="Emri T."/>
            <person name="Fekete E."/>
            <person name="Flipphi M."/>
            <person name="Freyberg S."/>
            <person name="Gallo A."/>
            <person name="Gournas C."/>
            <person name="Habgood R."/>
            <person name="Hainaut M."/>
            <person name="Harispe M.L."/>
            <person name="Henrissat B."/>
            <person name="Hilden K.S."/>
            <person name="Hope R."/>
            <person name="Hossain A."/>
            <person name="Karabika E."/>
            <person name="Karaffa L."/>
            <person name="Karanyi Z."/>
            <person name="Krasevec N."/>
            <person name="Kuo A."/>
            <person name="Kusch H."/>
            <person name="LaButti K."/>
            <person name="Lagendijk E.L."/>
            <person name="Lapidus A."/>
            <person name="Levasseur A."/>
            <person name="Lindquist E."/>
            <person name="Lipzen A."/>
            <person name="Logrieco A.F."/>
            <person name="MacCabe A."/>
            <person name="Maekelae M.R."/>
            <person name="Malavazi I."/>
            <person name="Melin P."/>
            <person name="Meyer V."/>
            <person name="Mielnichuk N."/>
            <person name="Miskei M."/>
            <person name="Molnar A.P."/>
            <person name="Mule G."/>
            <person name="Ngan C.Y."/>
            <person name="Orejas M."/>
            <person name="Orosz E."/>
            <person name="Ouedraogo J.P."/>
            <person name="Overkamp K.M."/>
            <person name="Park H.-S."/>
            <person name="Perrone G."/>
            <person name="Piumi F."/>
            <person name="Punt P.J."/>
            <person name="Ram A.F."/>
            <person name="Ramon A."/>
            <person name="Rauscher S."/>
            <person name="Record E."/>
            <person name="Riano-Pachon D.M."/>
            <person name="Robert V."/>
            <person name="Roehrig J."/>
            <person name="Ruller R."/>
            <person name="Salamov A."/>
            <person name="Salih N.S."/>
            <person name="Samson R.A."/>
            <person name="Sandor E."/>
            <person name="Sanguinetti M."/>
            <person name="Schuetze T."/>
            <person name="Sepcic K."/>
            <person name="Shelest E."/>
            <person name="Sherlock G."/>
            <person name="Sophianopoulou V."/>
            <person name="Squina F.M."/>
            <person name="Sun H."/>
            <person name="Susca A."/>
            <person name="Todd R.B."/>
            <person name="Tsang A."/>
            <person name="Unkles S.E."/>
            <person name="van de Wiele N."/>
            <person name="van Rossen-Uffink D."/>
            <person name="Oliveira J.V."/>
            <person name="Vesth T.C."/>
            <person name="Visser J."/>
            <person name="Yu J.-H."/>
            <person name="Zhou M."/>
            <person name="Andersen M.R."/>
            <person name="Archer D.B."/>
            <person name="Baker S.E."/>
            <person name="Benoit I."/>
            <person name="Brakhage A.A."/>
            <person name="Braus G.H."/>
            <person name="Fischer R."/>
            <person name="Frisvad J.C."/>
            <person name="Goldman G.H."/>
            <person name="Houbraken J."/>
            <person name="Oakley B."/>
            <person name="Pocsi I."/>
            <person name="Scazzocchio C."/>
            <person name="Seiboth B."/>
            <person name="vanKuyk P.A."/>
            <person name="Wortman J."/>
            <person name="Dyer P.S."/>
            <person name="Grigoriev I.V."/>
        </authorList>
    </citation>
    <scope>NUCLEOTIDE SEQUENCE [LARGE SCALE GENOMIC DNA]</scope>
    <source>
        <strain evidence="13">CBS 506.65</strain>
    </source>
</reference>
<protein>
    <recommendedName>
        <fullName evidence="11">C2H2-type domain-containing protein</fullName>
    </recommendedName>
</protein>
<feature type="domain" description="C2H2-type" evidence="11">
    <location>
        <begin position="6"/>
        <end position="27"/>
    </location>
</feature>
<keyword evidence="3" id="KW-0677">Repeat</keyword>
<organism evidence="12 13">
    <name type="scientific">Penicilliopsis zonata CBS 506.65</name>
    <dbReference type="NCBI Taxonomy" id="1073090"/>
    <lineage>
        <taxon>Eukaryota</taxon>
        <taxon>Fungi</taxon>
        <taxon>Dikarya</taxon>
        <taxon>Ascomycota</taxon>
        <taxon>Pezizomycotina</taxon>
        <taxon>Eurotiomycetes</taxon>
        <taxon>Eurotiomycetidae</taxon>
        <taxon>Eurotiales</taxon>
        <taxon>Aspergillaceae</taxon>
        <taxon>Penicilliopsis</taxon>
    </lineage>
</organism>
<evidence type="ECO:0000259" key="11">
    <source>
        <dbReference type="PROSITE" id="PS50157"/>
    </source>
</evidence>
<dbReference type="SUPFAM" id="SSF57667">
    <property type="entry name" value="beta-beta-alpha zinc fingers"/>
    <property type="match status" value="1"/>
</dbReference>
<dbReference type="GO" id="GO:0008270">
    <property type="term" value="F:zinc ion binding"/>
    <property type="evidence" value="ECO:0007669"/>
    <property type="project" value="UniProtKB-KW"/>
</dbReference>
<dbReference type="Gene3D" id="4.10.240.10">
    <property type="entry name" value="Zn(2)-C6 fungal-type DNA-binding domain"/>
    <property type="match status" value="1"/>
</dbReference>
<dbReference type="Proteomes" id="UP000184188">
    <property type="component" value="Unassembled WGS sequence"/>
</dbReference>
<evidence type="ECO:0000256" key="3">
    <source>
        <dbReference type="ARBA" id="ARBA00022737"/>
    </source>
</evidence>
<keyword evidence="6" id="KW-0805">Transcription regulation</keyword>